<sequence length="260" mass="28751">MDAHSVTYRGASPCAGFSGLRCADVLLEHGFQVTILEGRNRIGGRVHQEKLPNGQLVDMGPNWIHGTDDNPIHDIAKETGTETGNERYSTLMWDIIQDAFLHSNTSGDETDPSKSLLDFFKSEVIKRVPETEEGYERSRGLILQVAEMWGAFVGNAVETQRNLFCASTYHKILEHVAKPALDKADIQFGTIVSHIRTRDGPGGKVMVGTKQGRAFEFDDVVVTAPLGWLKRNLDAFEPALPPRMTQAINSLGFGCLEKVR</sequence>
<accession>A0A9P1H3H6</accession>
<dbReference type="Gene3D" id="3.50.50.60">
    <property type="entry name" value="FAD/NAD(P)-binding domain"/>
    <property type="match status" value="2"/>
</dbReference>
<protein>
    <recommendedName>
        <fullName evidence="1">Amine oxidase domain-containing protein</fullName>
    </recommendedName>
</protein>
<dbReference type="SUPFAM" id="SSF51905">
    <property type="entry name" value="FAD/NAD(P)-binding domain"/>
    <property type="match status" value="1"/>
</dbReference>
<evidence type="ECO:0000259" key="1">
    <source>
        <dbReference type="Pfam" id="PF01593"/>
    </source>
</evidence>
<dbReference type="GO" id="GO:0050660">
    <property type="term" value="F:flavin adenine dinucleotide binding"/>
    <property type="evidence" value="ECO:0007669"/>
    <property type="project" value="TreeGrafter"/>
</dbReference>
<gene>
    <name evidence="2" type="ORF">PPNO1_LOCUS4982</name>
</gene>
<comment type="caution">
    <text evidence="2">The sequence shown here is derived from an EMBL/GenBank/DDBJ whole genome shotgun (WGS) entry which is preliminary data.</text>
</comment>
<reference evidence="2" key="1">
    <citation type="submission" date="2022-11" db="EMBL/GenBank/DDBJ databases">
        <authorList>
            <person name="Scott C."/>
            <person name="Bruce N."/>
        </authorList>
    </citation>
    <scope>NUCLEOTIDE SEQUENCE</scope>
</reference>
<dbReference type="GO" id="GO:0003682">
    <property type="term" value="F:chromatin binding"/>
    <property type="evidence" value="ECO:0007669"/>
    <property type="project" value="TreeGrafter"/>
</dbReference>
<organism evidence="2 3">
    <name type="scientific">Parascedosporium putredinis</name>
    <dbReference type="NCBI Taxonomy" id="1442378"/>
    <lineage>
        <taxon>Eukaryota</taxon>
        <taxon>Fungi</taxon>
        <taxon>Dikarya</taxon>
        <taxon>Ascomycota</taxon>
        <taxon>Pezizomycotina</taxon>
        <taxon>Sordariomycetes</taxon>
        <taxon>Hypocreomycetidae</taxon>
        <taxon>Microascales</taxon>
        <taxon>Microascaceae</taxon>
        <taxon>Parascedosporium</taxon>
    </lineage>
</organism>
<feature type="domain" description="Amine oxidase" evidence="1">
    <location>
        <begin position="17"/>
        <end position="85"/>
    </location>
</feature>
<dbReference type="AlphaFoldDB" id="A0A9P1H3H6"/>
<proteinExistence type="predicted"/>
<dbReference type="OrthoDB" id="5046242at2759"/>
<evidence type="ECO:0000313" key="3">
    <source>
        <dbReference type="Proteomes" id="UP000838763"/>
    </source>
</evidence>
<dbReference type="InterPro" id="IPR002937">
    <property type="entry name" value="Amino_oxidase"/>
</dbReference>
<dbReference type="PANTHER" id="PTHR10742">
    <property type="entry name" value="FLAVIN MONOAMINE OXIDASE"/>
    <property type="match status" value="1"/>
</dbReference>
<feature type="domain" description="Amine oxidase" evidence="1">
    <location>
        <begin position="169"/>
        <end position="259"/>
    </location>
</feature>
<dbReference type="Proteomes" id="UP000838763">
    <property type="component" value="Unassembled WGS sequence"/>
</dbReference>
<dbReference type="GO" id="GO:0016491">
    <property type="term" value="F:oxidoreductase activity"/>
    <property type="evidence" value="ECO:0007669"/>
    <property type="project" value="InterPro"/>
</dbReference>
<dbReference type="InterPro" id="IPR050281">
    <property type="entry name" value="Flavin_monoamine_oxidase"/>
</dbReference>
<dbReference type="InterPro" id="IPR036188">
    <property type="entry name" value="FAD/NAD-bd_sf"/>
</dbReference>
<name>A0A9P1H3H6_9PEZI</name>
<dbReference type="EMBL" id="CALLCH030000012">
    <property type="protein sequence ID" value="CAI4215269.1"/>
    <property type="molecule type" value="Genomic_DNA"/>
</dbReference>
<dbReference type="GO" id="GO:0006338">
    <property type="term" value="P:chromatin remodeling"/>
    <property type="evidence" value="ECO:0007669"/>
    <property type="project" value="TreeGrafter"/>
</dbReference>
<dbReference type="Pfam" id="PF01593">
    <property type="entry name" value="Amino_oxidase"/>
    <property type="match status" value="2"/>
</dbReference>
<evidence type="ECO:0000313" key="2">
    <source>
        <dbReference type="EMBL" id="CAI4215269.1"/>
    </source>
</evidence>
<dbReference type="PANTHER" id="PTHR10742:SF414">
    <property type="entry name" value="CONTAINING AMINE OXIDASE, PUTATIVE (AFU_ORTHOLOGUE AFUA_3G12150)-RELATED"/>
    <property type="match status" value="1"/>
</dbReference>
<keyword evidence="3" id="KW-1185">Reference proteome</keyword>